<dbReference type="OrthoDB" id="190089at2759"/>
<dbReference type="PANTHER" id="PTHR11012:SF30">
    <property type="entry name" value="PROTEIN KINASE-LIKE DOMAIN-CONTAINING"/>
    <property type="match status" value="1"/>
</dbReference>
<dbReference type="PANTHER" id="PTHR11012">
    <property type="entry name" value="PROTEIN KINASE-LIKE DOMAIN-CONTAINING"/>
    <property type="match status" value="1"/>
</dbReference>
<gene>
    <name evidence="2" type="ORF">Fcan01_15785</name>
</gene>
<evidence type="ECO:0000313" key="2">
    <source>
        <dbReference type="EMBL" id="OXA49237.1"/>
    </source>
</evidence>
<proteinExistence type="predicted"/>
<protein>
    <recommendedName>
        <fullName evidence="1">CHK kinase-like domain-containing protein</fullName>
    </recommendedName>
</protein>
<dbReference type="Proteomes" id="UP000198287">
    <property type="component" value="Unassembled WGS sequence"/>
</dbReference>
<keyword evidence="3" id="KW-1185">Reference proteome</keyword>
<feature type="domain" description="CHK kinase-like" evidence="1">
    <location>
        <begin position="150"/>
        <end position="336"/>
    </location>
</feature>
<comment type="caution">
    <text evidence="2">The sequence shown here is derived from an EMBL/GenBank/DDBJ whole genome shotgun (WGS) entry which is preliminary data.</text>
</comment>
<reference evidence="2 3" key="1">
    <citation type="submission" date="2015-12" db="EMBL/GenBank/DDBJ databases">
        <title>The genome of Folsomia candida.</title>
        <authorList>
            <person name="Faddeeva A."/>
            <person name="Derks M.F."/>
            <person name="Anvar Y."/>
            <person name="Smit S."/>
            <person name="Van Straalen N."/>
            <person name="Roelofs D."/>
        </authorList>
    </citation>
    <scope>NUCLEOTIDE SEQUENCE [LARGE SCALE GENOMIC DNA]</scope>
    <source>
        <strain evidence="2 3">VU population</strain>
        <tissue evidence="2">Whole body</tissue>
    </source>
</reference>
<accession>A0A226DWZ1</accession>
<name>A0A226DWZ1_FOLCA</name>
<dbReference type="InterPro" id="IPR015897">
    <property type="entry name" value="CHK_kinase-like"/>
</dbReference>
<dbReference type="AlphaFoldDB" id="A0A226DWZ1"/>
<dbReference type="InterPro" id="IPR004119">
    <property type="entry name" value="EcKL"/>
</dbReference>
<dbReference type="EMBL" id="LNIX01000010">
    <property type="protein sequence ID" value="OXA49237.1"/>
    <property type="molecule type" value="Genomic_DNA"/>
</dbReference>
<evidence type="ECO:0000259" key="1">
    <source>
        <dbReference type="SMART" id="SM00587"/>
    </source>
</evidence>
<dbReference type="Pfam" id="PF02958">
    <property type="entry name" value="EcKL"/>
    <property type="match status" value="1"/>
</dbReference>
<organism evidence="2 3">
    <name type="scientific">Folsomia candida</name>
    <name type="common">Springtail</name>
    <dbReference type="NCBI Taxonomy" id="158441"/>
    <lineage>
        <taxon>Eukaryota</taxon>
        <taxon>Metazoa</taxon>
        <taxon>Ecdysozoa</taxon>
        <taxon>Arthropoda</taxon>
        <taxon>Hexapoda</taxon>
        <taxon>Collembola</taxon>
        <taxon>Entomobryomorpha</taxon>
        <taxon>Isotomoidea</taxon>
        <taxon>Isotomidae</taxon>
        <taxon>Proisotominae</taxon>
        <taxon>Folsomia</taxon>
    </lineage>
</organism>
<sequence length="423" mass="48393">MSASQENPAPCETTSDVFSKGFLQNALKIEAKGGPVPEITSYLTTLGTKPGDNYGSIIYSVDIDLSDGTKRFFVIKCYPNHPGRQEFGNTSNMFFKECEVYSKWIPELGRMQKEVFSLDEEERIHNFNNDSYSSGQARKSGVISSLDNFIIMEDLRKTYGFRMSNRLVPFDLDHMHLVIETLAKVHAISWVYRNHVESQITEKFPCLVTNLRMENMEIWSSVINANLEQAKEIFDKEFGPGNNYSASADKFAGMVEPWRIICHGDCWSNNMLFRYDPKSGKPLEIVLVDLQLPQESCVVNDLEYVFFVCTSLEFRRKHTDTLLQLYHDTFNGICDKFETPTLPGFCMDSLRFRFHRGKLLGYYLAMMVLPIILKDGNVTNMEDIEQSKDIAEAFIDICKADENALLKGRLIEVMKGMIEDGVF</sequence>
<dbReference type="SMART" id="SM00587">
    <property type="entry name" value="CHK"/>
    <property type="match status" value="1"/>
</dbReference>
<dbReference type="SUPFAM" id="SSF56112">
    <property type="entry name" value="Protein kinase-like (PK-like)"/>
    <property type="match status" value="1"/>
</dbReference>
<evidence type="ECO:0000313" key="3">
    <source>
        <dbReference type="Proteomes" id="UP000198287"/>
    </source>
</evidence>
<dbReference type="InterPro" id="IPR011009">
    <property type="entry name" value="Kinase-like_dom_sf"/>
</dbReference>